<comment type="caution">
    <text evidence="14">The sequence shown here is derived from an EMBL/GenBank/DDBJ whole genome shotgun (WGS) entry which is preliminary data.</text>
</comment>
<dbReference type="InterPro" id="IPR008333">
    <property type="entry name" value="Cbr1-like_FAD-bd_dom"/>
</dbReference>
<evidence type="ECO:0000256" key="3">
    <source>
        <dbReference type="ARBA" id="ARBA00006401"/>
    </source>
</evidence>
<feature type="domain" description="Globin" evidence="12">
    <location>
        <begin position="1"/>
        <end position="133"/>
    </location>
</feature>
<dbReference type="SUPFAM" id="SSF46458">
    <property type="entry name" value="Globin-like"/>
    <property type="match status" value="1"/>
</dbReference>
<dbReference type="GO" id="GO:0020037">
    <property type="term" value="F:heme binding"/>
    <property type="evidence" value="ECO:0007669"/>
    <property type="project" value="InterPro"/>
</dbReference>
<keyword evidence="5" id="KW-0001">2Fe-2S</keyword>
<dbReference type="EC" id="1.14.12.17" evidence="4"/>
<dbReference type="CDD" id="cd19753">
    <property type="entry name" value="Mb-like_oxidoreductase"/>
    <property type="match status" value="1"/>
</dbReference>
<dbReference type="PRINTS" id="PR00371">
    <property type="entry name" value="FPNCR"/>
</dbReference>
<evidence type="ECO:0000256" key="2">
    <source>
        <dbReference type="ARBA" id="ARBA00001974"/>
    </source>
</evidence>
<dbReference type="RefSeq" id="WP_142259596.1">
    <property type="nucleotide sequence ID" value="NZ_BMPV01000001.1"/>
</dbReference>
<dbReference type="Gene3D" id="3.40.50.80">
    <property type="entry name" value="Nucleotide-binding domain of ferredoxin-NADP reductase (FNR) module"/>
    <property type="match status" value="1"/>
</dbReference>
<evidence type="ECO:0000259" key="12">
    <source>
        <dbReference type="PROSITE" id="PS01033"/>
    </source>
</evidence>
<keyword evidence="7" id="KW-0411">Iron-sulfur</keyword>
<dbReference type="PANTHER" id="PTHR47354:SF5">
    <property type="entry name" value="PROTEIN RFBI"/>
    <property type="match status" value="1"/>
</dbReference>
<dbReference type="EMBL" id="VFPQ01000001">
    <property type="protein sequence ID" value="TQM75605.1"/>
    <property type="molecule type" value="Genomic_DNA"/>
</dbReference>
<evidence type="ECO:0000256" key="6">
    <source>
        <dbReference type="ARBA" id="ARBA00022857"/>
    </source>
</evidence>
<dbReference type="GO" id="GO:0019825">
    <property type="term" value="F:oxygen binding"/>
    <property type="evidence" value="ECO:0007669"/>
    <property type="project" value="InterPro"/>
</dbReference>
<dbReference type="InterPro" id="IPR017938">
    <property type="entry name" value="Riboflavin_synthase-like_b-brl"/>
</dbReference>
<dbReference type="OrthoDB" id="3213438at2"/>
<evidence type="ECO:0000256" key="7">
    <source>
        <dbReference type="ARBA" id="ARBA00023014"/>
    </source>
</evidence>
<evidence type="ECO:0000256" key="10">
    <source>
        <dbReference type="ARBA" id="ARBA00049433"/>
    </source>
</evidence>
<evidence type="ECO:0000313" key="15">
    <source>
        <dbReference type="Proteomes" id="UP000319213"/>
    </source>
</evidence>
<protein>
    <recommendedName>
        <fullName evidence="4">nitric oxide dioxygenase</fullName>
        <ecNumber evidence="4">1.14.12.17</ecNumber>
    </recommendedName>
</protein>
<comment type="catalytic activity">
    <reaction evidence="9">
        <text>2 nitric oxide + NADH + 2 O2 = 2 nitrate + NAD(+) + H(+)</text>
        <dbReference type="Rhea" id="RHEA:19469"/>
        <dbReference type="ChEBI" id="CHEBI:15378"/>
        <dbReference type="ChEBI" id="CHEBI:15379"/>
        <dbReference type="ChEBI" id="CHEBI:16480"/>
        <dbReference type="ChEBI" id="CHEBI:17632"/>
        <dbReference type="ChEBI" id="CHEBI:57540"/>
        <dbReference type="ChEBI" id="CHEBI:57945"/>
        <dbReference type="EC" id="1.14.12.17"/>
    </reaction>
</comment>
<dbReference type="SUPFAM" id="SSF52343">
    <property type="entry name" value="Ferredoxin reductase-like, C-terminal NADP-linked domain"/>
    <property type="match status" value="1"/>
</dbReference>
<keyword evidence="11" id="KW-0349">Heme</keyword>
<dbReference type="InterPro" id="IPR017927">
    <property type="entry name" value="FAD-bd_FR_type"/>
</dbReference>
<dbReference type="InterPro" id="IPR001433">
    <property type="entry name" value="OxRdtase_FAD/NAD-bd"/>
</dbReference>
<dbReference type="Gene3D" id="1.10.490.10">
    <property type="entry name" value="Globins"/>
    <property type="match status" value="1"/>
</dbReference>
<dbReference type="InterPro" id="IPR009050">
    <property type="entry name" value="Globin-like_sf"/>
</dbReference>
<organism evidence="14 15">
    <name type="scientific">Thermopolyspora flexuosa</name>
    <dbReference type="NCBI Taxonomy" id="103836"/>
    <lineage>
        <taxon>Bacteria</taxon>
        <taxon>Bacillati</taxon>
        <taxon>Actinomycetota</taxon>
        <taxon>Actinomycetes</taxon>
        <taxon>Streptosporangiales</taxon>
        <taxon>Streptosporangiaceae</taxon>
        <taxon>Thermopolyspora</taxon>
    </lineage>
</organism>
<keyword evidence="11" id="KW-0408">Iron</keyword>
<keyword evidence="8" id="KW-0520">NAD</keyword>
<dbReference type="Pfam" id="PF00175">
    <property type="entry name" value="NAD_binding_1"/>
    <property type="match status" value="1"/>
</dbReference>
<dbReference type="Pfam" id="PF00042">
    <property type="entry name" value="Globin"/>
    <property type="match status" value="1"/>
</dbReference>
<dbReference type="GO" id="GO:0005344">
    <property type="term" value="F:oxygen carrier activity"/>
    <property type="evidence" value="ECO:0007669"/>
    <property type="project" value="UniProtKB-KW"/>
</dbReference>
<proteinExistence type="inferred from homology"/>
<evidence type="ECO:0000256" key="1">
    <source>
        <dbReference type="ARBA" id="ARBA00001970"/>
    </source>
</evidence>
<dbReference type="InterPro" id="IPR050415">
    <property type="entry name" value="MRET"/>
</dbReference>
<dbReference type="Pfam" id="PF00970">
    <property type="entry name" value="FAD_binding_6"/>
    <property type="match status" value="1"/>
</dbReference>
<keyword evidence="11" id="KW-0561">Oxygen transport</keyword>
<dbReference type="CDD" id="cd06187">
    <property type="entry name" value="O2ase_reductase_like"/>
    <property type="match status" value="1"/>
</dbReference>
<keyword evidence="15" id="KW-1185">Reference proteome</keyword>
<gene>
    <name evidence="14" type="ORF">FHX40_2317</name>
</gene>
<dbReference type="InterPro" id="IPR039261">
    <property type="entry name" value="FNR_nucleotide-bd"/>
</dbReference>
<evidence type="ECO:0000256" key="8">
    <source>
        <dbReference type="ARBA" id="ARBA00023027"/>
    </source>
</evidence>
<evidence type="ECO:0000256" key="4">
    <source>
        <dbReference type="ARBA" id="ARBA00012229"/>
    </source>
</evidence>
<evidence type="ECO:0000259" key="13">
    <source>
        <dbReference type="PROSITE" id="PS51384"/>
    </source>
</evidence>
<evidence type="ECO:0000256" key="5">
    <source>
        <dbReference type="ARBA" id="ARBA00022714"/>
    </source>
</evidence>
<comment type="catalytic activity">
    <reaction evidence="10">
        <text>2 nitric oxide + NADPH + 2 O2 = 2 nitrate + NADP(+) + H(+)</text>
        <dbReference type="Rhea" id="RHEA:19465"/>
        <dbReference type="ChEBI" id="CHEBI:15378"/>
        <dbReference type="ChEBI" id="CHEBI:15379"/>
        <dbReference type="ChEBI" id="CHEBI:16480"/>
        <dbReference type="ChEBI" id="CHEBI:17632"/>
        <dbReference type="ChEBI" id="CHEBI:57783"/>
        <dbReference type="ChEBI" id="CHEBI:58349"/>
        <dbReference type="EC" id="1.14.12.17"/>
    </reaction>
</comment>
<evidence type="ECO:0000313" key="14">
    <source>
        <dbReference type="EMBL" id="TQM75605.1"/>
    </source>
</evidence>
<name>A0A543IYE8_9ACTN</name>
<comment type="similarity">
    <text evidence="3">In the C-terminal section; belongs to the flavoprotein pyridine nucleotide cytochrome reductase family.</text>
</comment>
<dbReference type="PRINTS" id="PR00410">
    <property type="entry name" value="PHEHYDRXLASE"/>
</dbReference>
<evidence type="ECO:0000256" key="11">
    <source>
        <dbReference type="RuleBase" id="RU000356"/>
    </source>
</evidence>
<dbReference type="Proteomes" id="UP000319213">
    <property type="component" value="Unassembled WGS sequence"/>
</dbReference>
<keyword evidence="11" id="KW-0479">Metal-binding</keyword>
<keyword evidence="6" id="KW-0521">NADP</keyword>
<comment type="similarity">
    <text evidence="11">Belongs to the globin family.</text>
</comment>
<comment type="cofactor">
    <cofactor evidence="2">
        <name>FAD</name>
        <dbReference type="ChEBI" id="CHEBI:57692"/>
    </cofactor>
</comment>
<dbReference type="PANTHER" id="PTHR47354">
    <property type="entry name" value="NADH OXIDOREDUCTASE HCR"/>
    <property type="match status" value="1"/>
</dbReference>
<feature type="domain" description="FAD-binding FR-type" evidence="13">
    <location>
        <begin position="140"/>
        <end position="240"/>
    </location>
</feature>
<dbReference type="AlphaFoldDB" id="A0A543IYE8"/>
<evidence type="ECO:0000256" key="9">
    <source>
        <dbReference type="ARBA" id="ARBA00048649"/>
    </source>
</evidence>
<reference evidence="14 15" key="1">
    <citation type="submission" date="2019-06" db="EMBL/GenBank/DDBJ databases">
        <title>Sequencing the genomes of 1000 actinobacteria strains.</title>
        <authorList>
            <person name="Klenk H.-P."/>
        </authorList>
    </citation>
    <scope>NUCLEOTIDE SEQUENCE [LARGE SCALE GENOMIC DNA]</scope>
    <source>
        <strain evidence="14 15">DSM 43186</strain>
    </source>
</reference>
<dbReference type="InterPro" id="IPR000971">
    <property type="entry name" value="Globin"/>
</dbReference>
<keyword evidence="11" id="KW-0813">Transport</keyword>
<dbReference type="Gene3D" id="2.40.30.10">
    <property type="entry name" value="Translation factors"/>
    <property type="match status" value="1"/>
</dbReference>
<sequence>MPLQPHLLKESFAYLEPVADKAMAYLYGRLFAAKPQLRGMFPPAMDVQRDRMFQALARIVRSADSPEELASYLAGLGRGHRLYGVLPEHYAAMGEALLATLRRFAAETWSPEVEAAWTAAFDLVAKRMIEAADAGPDDPPAWWLAEVIGHERRTRDIAVLTLRPERPLAFRPGQYVNVQSARWPRVWRSYSIANAPRPDNTIRLHVRALPGGWVSTALVAHTRVGDTIMLGPPMGAMGPPEGDRAVLAVAGGTGLAPLKAIIEHLADSGRAPEILLLHGARTAAELYDLADLSKLAGRCRRLRVVPVAEEPGYTGARGRLPDVVARLDRIADHEAFVCGPARMVDLTVQRLRQAGVPPSRIHRDVVVPA</sequence>
<dbReference type="PROSITE" id="PS01033">
    <property type="entry name" value="GLOBIN"/>
    <property type="match status" value="1"/>
</dbReference>
<dbReference type="GO" id="GO:0051537">
    <property type="term" value="F:2 iron, 2 sulfur cluster binding"/>
    <property type="evidence" value="ECO:0007669"/>
    <property type="project" value="UniProtKB-KW"/>
</dbReference>
<dbReference type="InterPro" id="IPR012292">
    <property type="entry name" value="Globin/Proto"/>
</dbReference>
<dbReference type="GO" id="GO:0008941">
    <property type="term" value="F:nitric oxide dioxygenase NAD(P)H activity"/>
    <property type="evidence" value="ECO:0007669"/>
    <property type="project" value="UniProtKB-EC"/>
</dbReference>
<comment type="cofactor">
    <cofactor evidence="1">
        <name>heme b</name>
        <dbReference type="ChEBI" id="CHEBI:60344"/>
    </cofactor>
</comment>
<dbReference type="SUPFAM" id="SSF63380">
    <property type="entry name" value="Riboflavin synthase domain-like"/>
    <property type="match status" value="1"/>
</dbReference>
<dbReference type="PROSITE" id="PS51384">
    <property type="entry name" value="FAD_FR"/>
    <property type="match status" value="1"/>
</dbReference>
<dbReference type="InterPro" id="IPR001709">
    <property type="entry name" value="Flavoprot_Pyr_Nucl_cyt_Rdtase"/>
</dbReference>
<accession>A0A543IYE8</accession>